<dbReference type="AlphaFoldDB" id="A0A174GSY1"/>
<evidence type="ECO:0000256" key="2">
    <source>
        <dbReference type="ARBA" id="ARBA00022679"/>
    </source>
</evidence>
<dbReference type="GO" id="GO:0005829">
    <property type="term" value="C:cytosol"/>
    <property type="evidence" value="ECO:0007669"/>
    <property type="project" value="TreeGrafter"/>
</dbReference>
<evidence type="ECO:0000313" key="6">
    <source>
        <dbReference type="Proteomes" id="UP000095544"/>
    </source>
</evidence>
<dbReference type="Gene3D" id="1.10.1070.20">
    <property type="match status" value="1"/>
</dbReference>
<dbReference type="Pfam" id="PF07804">
    <property type="entry name" value="HipA_C"/>
    <property type="match status" value="1"/>
</dbReference>
<accession>A0A174GSY1</accession>
<protein>
    <submittedName>
        <fullName evidence="5">Uncharacterized protein related to capsule biosynthesis enzymes</fullName>
    </submittedName>
</protein>
<evidence type="ECO:0000256" key="1">
    <source>
        <dbReference type="ARBA" id="ARBA00010164"/>
    </source>
</evidence>
<dbReference type="InterPro" id="IPR012893">
    <property type="entry name" value="HipA-like_C"/>
</dbReference>
<dbReference type="PANTHER" id="PTHR37419">
    <property type="entry name" value="SERINE/THREONINE-PROTEIN KINASE TOXIN HIPA"/>
    <property type="match status" value="1"/>
</dbReference>
<evidence type="ECO:0000256" key="3">
    <source>
        <dbReference type="ARBA" id="ARBA00022777"/>
    </source>
</evidence>
<dbReference type="InterPro" id="IPR052028">
    <property type="entry name" value="HipA_Ser/Thr_kinase"/>
</dbReference>
<reference evidence="5 6" key="1">
    <citation type="submission" date="2015-09" db="EMBL/GenBank/DDBJ databases">
        <authorList>
            <consortium name="Pathogen Informatics"/>
        </authorList>
    </citation>
    <scope>NUCLEOTIDE SEQUENCE [LARGE SCALE GENOMIC DNA]</scope>
    <source>
        <strain evidence="5 6">2789STDY5834876</strain>
    </source>
</reference>
<dbReference type="STRING" id="39482.ERS852491_02869"/>
<dbReference type="Proteomes" id="UP000095544">
    <property type="component" value="Unassembled WGS sequence"/>
</dbReference>
<evidence type="ECO:0000259" key="4">
    <source>
        <dbReference type="Pfam" id="PF07804"/>
    </source>
</evidence>
<comment type="similarity">
    <text evidence="1">Belongs to the HipA Ser/Thr kinase family.</text>
</comment>
<organism evidence="5 6">
    <name type="scientific">Faecalicatena contorta</name>
    <dbReference type="NCBI Taxonomy" id="39482"/>
    <lineage>
        <taxon>Bacteria</taxon>
        <taxon>Bacillati</taxon>
        <taxon>Bacillota</taxon>
        <taxon>Clostridia</taxon>
        <taxon>Lachnospirales</taxon>
        <taxon>Lachnospiraceae</taxon>
        <taxon>Faecalicatena</taxon>
    </lineage>
</organism>
<dbReference type="OrthoDB" id="9805913at2"/>
<keyword evidence="3" id="KW-0418">Kinase</keyword>
<proteinExistence type="inferred from homology"/>
<feature type="domain" description="HipA-like C-terminal" evidence="4">
    <location>
        <begin position="6"/>
        <end position="128"/>
    </location>
</feature>
<evidence type="ECO:0000313" key="5">
    <source>
        <dbReference type="EMBL" id="CUO65704.1"/>
    </source>
</evidence>
<dbReference type="EMBL" id="CYZU01000027">
    <property type="protein sequence ID" value="CUO65704.1"/>
    <property type="molecule type" value="Genomic_DNA"/>
</dbReference>
<dbReference type="PANTHER" id="PTHR37419:SF8">
    <property type="entry name" value="TOXIN YJJJ"/>
    <property type="match status" value="1"/>
</dbReference>
<keyword evidence="2" id="KW-0808">Transferase</keyword>
<sequence>MITVSGLLETSHRIPNLDYRDLMKLTYILTKDNRQLEEMYRRMCFNVYAHNRDDHAKNFSFLYDEENSRWILSPAYDLTYSNSIVGEHATCVSGNGKNPGVKELVGTGTAAGIAQSRAMRIAGEVEEIVAYELRGILDSYS</sequence>
<dbReference type="GO" id="GO:0004674">
    <property type="term" value="F:protein serine/threonine kinase activity"/>
    <property type="evidence" value="ECO:0007669"/>
    <property type="project" value="TreeGrafter"/>
</dbReference>
<gene>
    <name evidence="5" type="ORF">ERS852491_02869</name>
</gene>
<name>A0A174GSY1_9FIRM</name>